<evidence type="ECO:0000313" key="3">
    <source>
        <dbReference type="EMBL" id="GAX84014.1"/>
    </source>
</evidence>
<feature type="transmembrane region" description="Helical" evidence="2">
    <location>
        <begin position="165"/>
        <end position="193"/>
    </location>
</feature>
<reference evidence="3 4" key="1">
    <citation type="submission" date="2017-08" db="EMBL/GenBank/DDBJ databases">
        <title>Acidophilic green algal genome provides insights into adaptation to an acidic environment.</title>
        <authorList>
            <person name="Hirooka S."/>
            <person name="Hirose Y."/>
            <person name="Kanesaki Y."/>
            <person name="Higuchi S."/>
            <person name="Fujiwara T."/>
            <person name="Onuma R."/>
            <person name="Era A."/>
            <person name="Ohbayashi R."/>
            <person name="Uzuka A."/>
            <person name="Nozaki H."/>
            <person name="Yoshikawa H."/>
            <person name="Miyagishima S.Y."/>
        </authorList>
    </citation>
    <scope>NUCLEOTIDE SEQUENCE [LARGE SCALE GENOMIC DNA]</scope>
    <source>
        <strain evidence="3 4">NIES-2499</strain>
    </source>
</reference>
<keyword evidence="2" id="KW-1133">Transmembrane helix</keyword>
<evidence type="ECO:0000256" key="1">
    <source>
        <dbReference type="SAM" id="MobiDB-lite"/>
    </source>
</evidence>
<feature type="region of interest" description="Disordered" evidence="1">
    <location>
        <begin position="1"/>
        <end position="32"/>
    </location>
</feature>
<keyword evidence="4" id="KW-1185">Reference proteome</keyword>
<name>A0A250XLR6_9CHLO</name>
<comment type="caution">
    <text evidence="3">The sequence shown here is derived from an EMBL/GenBank/DDBJ whole genome shotgun (WGS) entry which is preliminary data.</text>
</comment>
<sequence>MPAPTSHDVQPHSHSAHHDPAASSTSSNLPHDTINVHQASTLECCGELKGGQTQQIDAIMVATPVRVHNLVSELQHYQRLKLQCSRATLADDDRGDKELRPCASTEQMKHQAQHRPAIHEGNQQQQQGLADAVWASSQCRPIHTSEYDCMALQKLAGESFWLGRALPLLCLINIVLVVNSLSITLSAYFVVAYGGLRTSYRWHDVYASFGPLFGVDVLLALYLGWTVVPQYALASASCGHGFGSLRRKLRAMKGRASGDLGEEIGLSGLFMRGLESARDAVNGLEKSCAFRTNPSSSSGKEESSTSCIPSLHCATLVSQTGSPSGDLASSFECKNRRKEGSHPNAHFFLLCHNKHFPLNMMSEDGKALLEIWLESLWVRAGLQPQERLKRGQAVCRPSISPEVELGDLDHDEDEEVHNHNTFRVRTPKIWSLLQSIFMVLDEEGFGALTIEELACCLCKLCAGTLSMRDAMLMAMQAVHKEQTLFDVAELVTSCAFLFFSKLGAQGEAGNTITQSTLASALSNLGISSNPDNVRAMLLCMHDYPTLLHSGEVHGCTCQVPGEVHSAQQGEDNALSHIVHHESGRSETPAVASASTYHVGNTRAGIESPPVQGGDLDVCPQHPSESRCTRSVFEVAHSDGLTASLAGSTKGHTGYFDQGDRGAGFDTAGKWKAAVCNEGGLCARSATKRQSPSYSVQYSVFSAFMHHEFMQDL</sequence>
<dbReference type="AlphaFoldDB" id="A0A250XLR6"/>
<protein>
    <submittedName>
        <fullName evidence="3">Uncharacterized protein</fullName>
    </submittedName>
</protein>
<organism evidence="3 4">
    <name type="scientific">Chlamydomonas eustigma</name>
    <dbReference type="NCBI Taxonomy" id="1157962"/>
    <lineage>
        <taxon>Eukaryota</taxon>
        <taxon>Viridiplantae</taxon>
        <taxon>Chlorophyta</taxon>
        <taxon>core chlorophytes</taxon>
        <taxon>Chlorophyceae</taxon>
        <taxon>CS clade</taxon>
        <taxon>Chlamydomonadales</taxon>
        <taxon>Chlamydomonadaceae</taxon>
        <taxon>Chlamydomonas</taxon>
    </lineage>
</organism>
<keyword evidence="2" id="KW-0472">Membrane</keyword>
<gene>
    <name evidence="3" type="ORF">CEUSTIGMA_g11439.t1</name>
</gene>
<evidence type="ECO:0000256" key="2">
    <source>
        <dbReference type="SAM" id="Phobius"/>
    </source>
</evidence>
<dbReference type="Proteomes" id="UP000232323">
    <property type="component" value="Unassembled WGS sequence"/>
</dbReference>
<evidence type="ECO:0000313" key="4">
    <source>
        <dbReference type="Proteomes" id="UP000232323"/>
    </source>
</evidence>
<accession>A0A250XLR6</accession>
<proteinExistence type="predicted"/>
<dbReference type="EMBL" id="BEGY01000113">
    <property type="protein sequence ID" value="GAX84014.1"/>
    <property type="molecule type" value="Genomic_DNA"/>
</dbReference>
<feature type="transmembrane region" description="Helical" evidence="2">
    <location>
        <begin position="205"/>
        <end position="225"/>
    </location>
</feature>
<keyword evidence="2" id="KW-0812">Transmembrane</keyword>